<sequence length="350" mass="39869">MMSLVYSDDYRKHETGNHPENKERLNVIMNSLKEEGCLEKIDVLEPEAAINEDILRVHTRSHLENVKSFCKDGGGYWDFDTFASPETYKIAKLAAGGAIKASELVLNGQQSAYSLARPPGHHARRNNAMGFCFFNNLAIALEYLRDVRNMKKFLIFDFDVHYGNGTAETFYEDPNVLYISIHQDPRTIFPGKGFIEETGADGGEGYNLNIPMPPGSADNDYIFMLDQILEPAAKEFGADFYFLDVGFDGHMDDPFSRIQLSDDFYPWIAGKMLDIAGPMVLILEGGYNLAALSRCNVKLINVLMDQVTNEYSKYEKDVYTRKMNVSNKISNETKRIFYRIQDMFSPFFEF</sequence>
<dbReference type="InterPro" id="IPR023801">
    <property type="entry name" value="His_deacetylse_dom"/>
</dbReference>
<proteinExistence type="predicted"/>
<dbReference type="GO" id="GO:0040029">
    <property type="term" value="P:epigenetic regulation of gene expression"/>
    <property type="evidence" value="ECO:0007669"/>
    <property type="project" value="TreeGrafter"/>
</dbReference>
<organism evidence="2 3">
    <name type="scientific">Methanobacterium paludis (strain DSM 25820 / JCM 18151 / SWAN1)</name>
    <dbReference type="NCBI Taxonomy" id="868131"/>
    <lineage>
        <taxon>Archaea</taxon>
        <taxon>Methanobacteriati</taxon>
        <taxon>Methanobacteriota</taxon>
        <taxon>Methanomada group</taxon>
        <taxon>Methanobacteria</taxon>
        <taxon>Methanobacteriales</taxon>
        <taxon>Methanobacteriaceae</taxon>
        <taxon>Methanobacterium</taxon>
    </lineage>
</organism>
<dbReference type="InterPro" id="IPR023696">
    <property type="entry name" value="Ureohydrolase_dom_sf"/>
</dbReference>
<dbReference type="EMBL" id="CP002772">
    <property type="protein sequence ID" value="AEG19094.1"/>
    <property type="molecule type" value="Genomic_DNA"/>
</dbReference>
<dbReference type="PANTHER" id="PTHR10625">
    <property type="entry name" value="HISTONE DEACETYLASE HDAC1-RELATED"/>
    <property type="match status" value="1"/>
</dbReference>
<evidence type="ECO:0000259" key="1">
    <source>
        <dbReference type="Pfam" id="PF00850"/>
    </source>
</evidence>
<dbReference type="InterPro" id="IPR037138">
    <property type="entry name" value="His_deacetylse_dom_sf"/>
</dbReference>
<dbReference type="STRING" id="868131.MSWAN_2086"/>
<protein>
    <submittedName>
        <fullName evidence="2">Histone deacetylase superfamily</fullName>
    </submittedName>
</protein>
<dbReference type="Pfam" id="PF00850">
    <property type="entry name" value="Hist_deacetyl"/>
    <property type="match status" value="1"/>
</dbReference>
<accession>F6D2W5</accession>
<dbReference type="Gene3D" id="3.40.800.20">
    <property type="entry name" value="Histone deacetylase domain"/>
    <property type="match status" value="1"/>
</dbReference>
<dbReference type="SUPFAM" id="SSF52768">
    <property type="entry name" value="Arginase/deacetylase"/>
    <property type="match status" value="1"/>
</dbReference>
<dbReference type="GO" id="GO:0004407">
    <property type="term" value="F:histone deacetylase activity"/>
    <property type="evidence" value="ECO:0007669"/>
    <property type="project" value="TreeGrafter"/>
</dbReference>
<dbReference type="eggNOG" id="arCOG00324">
    <property type="taxonomic scope" value="Archaea"/>
</dbReference>
<dbReference type="HOGENOM" id="CLU_007727_8_0_2"/>
<dbReference type="KEGG" id="mew:MSWAN_2086"/>
<gene>
    <name evidence="2" type="ordered locus">MSWAN_2086</name>
</gene>
<keyword evidence="3" id="KW-1185">Reference proteome</keyword>
<dbReference type="PRINTS" id="PR01270">
    <property type="entry name" value="HDASUPER"/>
</dbReference>
<evidence type="ECO:0000313" key="2">
    <source>
        <dbReference type="EMBL" id="AEG19094.1"/>
    </source>
</evidence>
<dbReference type="InterPro" id="IPR000286">
    <property type="entry name" value="HDACs"/>
</dbReference>
<name>F6D2W5_METPW</name>
<evidence type="ECO:0000313" key="3">
    <source>
        <dbReference type="Proteomes" id="UP000009231"/>
    </source>
</evidence>
<feature type="domain" description="Histone deacetylase" evidence="1">
    <location>
        <begin position="18"/>
        <end position="302"/>
    </location>
</feature>
<dbReference type="OrthoDB" id="147549at2157"/>
<dbReference type="AlphaFoldDB" id="F6D2W5"/>
<reference evidence="2 3" key="1">
    <citation type="journal article" date="2014" name="Int. J. Syst. Evol. Microbiol.">
        <title>Methanobacterium paludis sp. nov. and a novel strain of Methanobacterium lacus isolated from northern peatlands.</title>
        <authorList>
            <person name="Cadillo-Quiroz H."/>
            <person name="Brauer S.L."/>
            <person name="Goodson N."/>
            <person name="Yavitt J.B."/>
            <person name="Zinder S.H."/>
        </authorList>
    </citation>
    <scope>NUCLEOTIDE SEQUENCE [LARGE SCALE GENOMIC DNA]</scope>
    <source>
        <strain evidence="3">DSM 25820 / JCM 18151 / SWAN1</strain>
    </source>
</reference>
<dbReference type="Proteomes" id="UP000009231">
    <property type="component" value="Chromosome"/>
</dbReference>
<dbReference type="CDD" id="cd10001">
    <property type="entry name" value="HDAC_classII_APAH"/>
    <property type="match status" value="1"/>
</dbReference>
<dbReference type="PANTHER" id="PTHR10625:SF10">
    <property type="entry name" value="HISTONE DEACETYLASE HDAC1"/>
    <property type="match status" value="1"/>
</dbReference>